<keyword evidence="3 7" id="KW-0812">Transmembrane</keyword>
<evidence type="ECO:0000256" key="3">
    <source>
        <dbReference type="ARBA" id="ARBA00022692"/>
    </source>
</evidence>
<protein>
    <submittedName>
        <fullName evidence="8">Branched-chain amino acid ABC transporter permease</fullName>
    </submittedName>
</protein>
<proteinExistence type="predicted"/>
<evidence type="ECO:0000313" key="9">
    <source>
        <dbReference type="Proteomes" id="UP001551482"/>
    </source>
</evidence>
<feature type="transmembrane region" description="Helical" evidence="7">
    <location>
        <begin position="308"/>
        <end position="329"/>
    </location>
</feature>
<evidence type="ECO:0000256" key="4">
    <source>
        <dbReference type="ARBA" id="ARBA00022989"/>
    </source>
</evidence>
<evidence type="ECO:0000256" key="7">
    <source>
        <dbReference type="SAM" id="Phobius"/>
    </source>
</evidence>
<feature type="transmembrane region" description="Helical" evidence="7">
    <location>
        <begin position="39"/>
        <end position="57"/>
    </location>
</feature>
<dbReference type="Proteomes" id="UP001551482">
    <property type="component" value="Unassembled WGS sequence"/>
</dbReference>
<evidence type="ECO:0000256" key="1">
    <source>
        <dbReference type="ARBA" id="ARBA00004651"/>
    </source>
</evidence>
<accession>A0ABV3D9D9</accession>
<comment type="caution">
    <text evidence="8">The sequence shown here is derived from an EMBL/GenBank/DDBJ whole genome shotgun (WGS) entry which is preliminary data.</text>
</comment>
<dbReference type="EMBL" id="JBEZFP010000002">
    <property type="protein sequence ID" value="MEU8132087.1"/>
    <property type="molecule type" value="Genomic_DNA"/>
</dbReference>
<reference evidence="8 9" key="1">
    <citation type="submission" date="2024-06" db="EMBL/GenBank/DDBJ databases">
        <title>The Natural Products Discovery Center: Release of the First 8490 Sequenced Strains for Exploring Actinobacteria Biosynthetic Diversity.</title>
        <authorList>
            <person name="Kalkreuter E."/>
            <person name="Kautsar S.A."/>
            <person name="Yang D."/>
            <person name="Bader C.D."/>
            <person name="Teijaro C.N."/>
            <person name="Fluegel L."/>
            <person name="Davis C.M."/>
            <person name="Simpson J.R."/>
            <person name="Lauterbach L."/>
            <person name="Steele A.D."/>
            <person name="Gui C."/>
            <person name="Meng S."/>
            <person name="Li G."/>
            <person name="Viehrig K."/>
            <person name="Ye F."/>
            <person name="Su P."/>
            <person name="Kiefer A.F."/>
            <person name="Nichols A."/>
            <person name="Cepeda A.J."/>
            <person name="Yan W."/>
            <person name="Fan B."/>
            <person name="Jiang Y."/>
            <person name="Adhikari A."/>
            <person name="Zheng C.-J."/>
            <person name="Schuster L."/>
            <person name="Cowan T.M."/>
            <person name="Smanski M.J."/>
            <person name="Chevrette M.G."/>
            <person name="De Carvalho L.P.S."/>
            <person name="Shen B."/>
        </authorList>
    </citation>
    <scope>NUCLEOTIDE SEQUENCE [LARGE SCALE GENOMIC DNA]</scope>
    <source>
        <strain evidence="8 9">NPDC048946</strain>
    </source>
</reference>
<keyword evidence="2" id="KW-1003">Cell membrane</keyword>
<evidence type="ECO:0000256" key="6">
    <source>
        <dbReference type="SAM" id="MobiDB-lite"/>
    </source>
</evidence>
<feature type="transmembrane region" description="Helical" evidence="7">
    <location>
        <begin position="12"/>
        <end position="32"/>
    </location>
</feature>
<feature type="transmembrane region" description="Helical" evidence="7">
    <location>
        <begin position="77"/>
        <end position="97"/>
    </location>
</feature>
<dbReference type="CDD" id="cd06581">
    <property type="entry name" value="TM_PBP1_LivM_like"/>
    <property type="match status" value="1"/>
</dbReference>
<gene>
    <name evidence="8" type="ORF">AB0C36_01110</name>
</gene>
<keyword evidence="5 7" id="KW-0472">Membrane</keyword>
<dbReference type="InterPro" id="IPR001851">
    <property type="entry name" value="ABC_transp_permease"/>
</dbReference>
<dbReference type="PANTHER" id="PTHR30482:SF5">
    <property type="entry name" value="ABC TRANSPORTER PERMEASE PROTEIN"/>
    <property type="match status" value="1"/>
</dbReference>
<feature type="region of interest" description="Disordered" evidence="6">
    <location>
        <begin position="330"/>
        <end position="362"/>
    </location>
</feature>
<dbReference type="InterPro" id="IPR043428">
    <property type="entry name" value="LivM-like"/>
</dbReference>
<comment type="subcellular location">
    <subcellularLocation>
        <location evidence="1">Cell membrane</location>
        <topology evidence="1">Multi-pass membrane protein</topology>
    </subcellularLocation>
</comment>
<feature type="transmembrane region" description="Helical" evidence="7">
    <location>
        <begin position="217"/>
        <end position="238"/>
    </location>
</feature>
<feature type="transmembrane region" description="Helical" evidence="7">
    <location>
        <begin position="167"/>
        <end position="186"/>
    </location>
</feature>
<organism evidence="8 9">
    <name type="scientific">Streptodolium elevatio</name>
    <dbReference type="NCBI Taxonomy" id="3157996"/>
    <lineage>
        <taxon>Bacteria</taxon>
        <taxon>Bacillati</taxon>
        <taxon>Actinomycetota</taxon>
        <taxon>Actinomycetes</taxon>
        <taxon>Kitasatosporales</taxon>
        <taxon>Streptomycetaceae</taxon>
        <taxon>Streptodolium</taxon>
    </lineage>
</organism>
<dbReference type="Pfam" id="PF02653">
    <property type="entry name" value="BPD_transp_2"/>
    <property type="match status" value="1"/>
</dbReference>
<keyword evidence="9" id="KW-1185">Reference proteome</keyword>
<evidence type="ECO:0000256" key="2">
    <source>
        <dbReference type="ARBA" id="ARBA00022475"/>
    </source>
</evidence>
<sequence length="362" mass="37876">MAAMPYYLTDFWLLTGLFAMAAALGAIGLNILSGTTGQLSLGHAFFLAVGAYGYMFFSGESGRSGTHDINGLGLPPTVALVLAVLFAGVVGGIFSPISGRLRGMYLGIATLALVFIGEHVMINAHSVTGGYNGRAAEPMEFFGFTLSERDPDELKVLGVEFGAYERLWYLALVLLVVGILLARNLLRGRPGRALGAVRDSEIAAAVMGVPVARYRSMAFVVSSMYAGLAGVLLALIFGRVIPEYFGLALSIDYLAMIVIGGLGSVGGAVAGAVFVTVLPQLFAHYAASLPLVVESGGDGVGPTEAARYLYGAAIVLVLLFAPGGLAGLARRRPRAPKPSARVPARSWSRFRSRSQEPQGAVS</sequence>
<evidence type="ECO:0000313" key="8">
    <source>
        <dbReference type="EMBL" id="MEU8132087.1"/>
    </source>
</evidence>
<feature type="transmembrane region" description="Helical" evidence="7">
    <location>
        <begin position="104"/>
        <end position="122"/>
    </location>
</feature>
<name>A0ABV3D9D9_9ACTN</name>
<evidence type="ECO:0000256" key="5">
    <source>
        <dbReference type="ARBA" id="ARBA00023136"/>
    </source>
</evidence>
<dbReference type="PANTHER" id="PTHR30482">
    <property type="entry name" value="HIGH-AFFINITY BRANCHED-CHAIN AMINO ACID TRANSPORT SYSTEM PERMEASE"/>
    <property type="match status" value="1"/>
</dbReference>
<keyword evidence="4 7" id="KW-1133">Transmembrane helix</keyword>